<evidence type="ECO:0000313" key="1">
    <source>
        <dbReference type="EMBL" id="DAD44047.1"/>
    </source>
</evidence>
<gene>
    <name evidence="1" type="ORF">HUJ06_002277</name>
</gene>
<dbReference type="EMBL" id="DUZY01000006">
    <property type="protein sequence ID" value="DAD44047.1"/>
    <property type="molecule type" value="Genomic_DNA"/>
</dbReference>
<accession>A0A822ZGP0</accession>
<organism evidence="1 2">
    <name type="scientific">Nelumbo nucifera</name>
    <name type="common">Sacred lotus</name>
    <dbReference type="NCBI Taxonomy" id="4432"/>
    <lineage>
        <taxon>Eukaryota</taxon>
        <taxon>Viridiplantae</taxon>
        <taxon>Streptophyta</taxon>
        <taxon>Embryophyta</taxon>
        <taxon>Tracheophyta</taxon>
        <taxon>Spermatophyta</taxon>
        <taxon>Magnoliopsida</taxon>
        <taxon>Proteales</taxon>
        <taxon>Nelumbonaceae</taxon>
        <taxon>Nelumbo</taxon>
    </lineage>
</organism>
<dbReference type="AlphaFoldDB" id="A0A822ZGP0"/>
<name>A0A822ZGP0_NELNU</name>
<dbReference type="Proteomes" id="UP000607653">
    <property type="component" value="Unassembled WGS sequence"/>
</dbReference>
<reference evidence="1 2" key="1">
    <citation type="journal article" date="2020" name="Mol. Biol. Evol.">
        <title>Distinct Expression and Methylation Patterns for Genes with Different Fates following a Single Whole-Genome Duplication in Flowering Plants.</title>
        <authorList>
            <person name="Shi T."/>
            <person name="Rahmani R.S."/>
            <person name="Gugger P.F."/>
            <person name="Wang M."/>
            <person name="Li H."/>
            <person name="Zhang Y."/>
            <person name="Li Z."/>
            <person name="Wang Q."/>
            <person name="Van de Peer Y."/>
            <person name="Marchal K."/>
            <person name="Chen J."/>
        </authorList>
    </citation>
    <scope>NUCLEOTIDE SEQUENCE [LARGE SCALE GENOMIC DNA]</scope>
    <source>
        <tissue evidence="1">Leaf</tissue>
    </source>
</reference>
<protein>
    <submittedName>
        <fullName evidence="1">Uncharacterized protein</fullName>
    </submittedName>
</protein>
<keyword evidence="2" id="KW-1185">Reference proteome</keyword>
<sequence length="95" mass="10409">MWGSSWLGGQRINLRPQPSIDRGSHWTLLQDGRNESEQTAVKVADDSQPGALLRTNFLRVCSAYFSPSAKFSNTPAVLVSLLTLTSGLMQILCTN</sequence>
<comment type="caution">
    <text evidence="1">The sequence shown here is derived from an EMBL/GenBank/DDBJ whole genome shotgun (WGS) entry which is preliminary data.</text>
</comment>
<evidence type="ECO:0000313" key="2">
    <source>
        <dbReference type="Proteomes" id="UP000607653"/>
    </source>
</evidence>
<proteinExistence type="predicted"/>